<dbReference type="EMBL" id="LCZI01000042">
    <property type="protein sequence ID" value="KKZ68769.1"/>
    <property type="molecule type" value="Genomic_DNA"/>
</dbReference>
<evidence type="ECO:0000256" key="1">
    <source>
        <dbReference type="SAM" id="MobiDB-lite"/>
    </source>
</evidence>
<comment type="caution">
    <text evidence="2">The sequence shown here is derived from an EMBL/GenBank/DDBJ whole genome shotgun (WGS) entry which is preliminary data.</text>
</comment>
<organism evidence="2 3">
    <name type="scientific">[Emmonsia] crescens</name>
    <dbReference type="NCBI Taxonomy" id="73230"/>
    <lineage>
        <taxon>Eukaryota</taxon>
        <taxon>Fungi</taxon>
        <taxon>Dikarya</taxon>
        <taxon>Ascomycota</taxon>
        <taxon>Pezizomycotina</taxon>
        <taxon>Eurotiomycetes</taxon>
        <taxon>Eurotiomycetidae</taxon>
        <taxon>Onygenales</taxon>
        <taxon>Ajellomycetaceae</taxon>
        <taxon>Emergomyces</taxon>
    </lineage>
</organism>
<sequence length="77" mass="9076">MWVEYVFEHKEEFEFPKPLGAEWLKTRRYWAAQPAKAIEAAEKNGAKWSKMEQNGENGRFEVLDEDVPTIPMEDESE</sequence>
<dbReference type="Proteomes" id="UP000034164">
    <property type="component" value="Unassembled WGS sequence"/>
</dbReference>
<feature type="compositionally biased region" description="Acidic residues" evidence="1">
    <location>
        <begin position="63"/>
        <end position="77"/>
    </location>
</feature>
<dbReference type="VEuPathDB" id="FungiDB:EMCG_05623"/>
<name>A0A0G2J7U5_9EURO</name>
<reference evidence="3" key="1">
    <citation type="journal article" date="2015" name="PLoS Genet.">
        <title>The dynamic genome and transcriptome of the human fungal pathogen Blastomyces and close relative Emmonsia.</title>
        <authorList>
            <person name="Munoz J.F."/>
            <person name="Gauthier G.M."/>
            <person name="Desjardins C.A."/>
            <person name="Gallo J.E."/>
            <person name="Holder J."/>
            <person name="Sullivan T.D."/>
            <person name="Marty A.J."/>
            <person name="Carmen J.C."/>
            <person name="Chen Z."/>
            <person name="Ding L."/>
            <person name="Gujja S."/>
            <person name="Magrini V."/>
            <person name="Misas E."/>
            <person name="Mitreva M."/>
            <person name="Priest M."/>
            <person name="Saif S."/>
            <person name="Whiston E.A."/>
            <person name="Young S."/>
            <person name="Zeng Q."/>
            <person name="Goldman W.E."/>
            <person name="Mardis E.R."/>
            <person name="Taylor J.W."/>
            <person name="McEwen J.G."/>
            <person name="Clay O.K."/>
            <person name="Klein B.S."/>
            <person name="Cuomo C.A."/>
        </authorList>
    </citation>
    <scope>NUCLEOTIDE SEQUENCE [LARGE SCALE GENOMIC DNA]</scope>
    <source>
        <strain evidence="3">UAMH 3008</strain>
    </source>
</reference>
<feature type="region of interest" description="Disordered" evidence="1">
    <location>
        <begin position="43"/>
        <end position="77"/>
    </location>
</feature>
<evidence type="ECO:0000313" key="2">
    <source>
        <dbReference type="EMBL" id="KKZ68769.1"/>
    </source>
</evidence>
<dbReference type="AlphaFoldDB" id="A0A0G2J7U5"/>
<evidence type="ECO:0000313" key="3">
    <source>
        <dbReference type="Proteomes" id="UP000034164"/>
    </source>
</evidence>
<accession>A0A0G2J7U5</accession>
<protein>
    <submittedName>
        <fullName evidence="2">Uncharacterized protein</fullName>
    </submittedName>
</protein>
<gene>
    <name evidence="2" type="ORF">EMCG_05623</name>
</gene>
<proteinExistence type="predicted"/>